<organism evidence="2 3">
    <name type="scientific">Paracoccus laeviglucosivorans</name>
    <dbReference type="NCBI Taxonomy" id="1197861"/>
    <lineage>
        <taxon>Bacteria</taxon>
        <taxon>Pseudomonadati</taxon>
        <taxon>Pseudomonadota</taxon>
        <taxon>Alphaproteobacteria</taxon>
        <taxon>Rhodobacterales</taxon>
        <taxon>Paracoccaceae</taxon>
        <taxon>Paracoccus</taxon>
    </lineage>
</organism>
<evidence type="ECO:0000313" key="2">
    <source>
        <dbReference type="EMBL" id="SMO96001.1"/>
    </source>
</evidence>
<dbReference type="RefSeq" id="WP_281285422.1">
    <property type="nucleotide sequence ID" value="NZ_FXTK01000023.1"/>
</dbReference>
<keyword evidence="3" id="KW-1185">Reference proteome</keyword>
<evidence type="ECO:0000313" key="3">
    <source>
        <dbReference type="Proteomes" id="UP000319014"/>
    </source>
</evidence>
<dbReference type="Gene3D" id="1.10.8.870">
    <property type="entry name" value="Alpha-glycerophosphate oxidase, cap domain"/>
    <property type="match status" value="1"/>
</dbReference>
<dbReference type="Gene3D" id="6.10.250.1890">
    <property type="match status" value="1"/>
</dbReference>
<feature type="domain" description="Alpha-glycerophosphate oxidase C-terminal" evidence="1">
    <location>
        <begin position="13"/>
        <end position="54"/>
    </location>
</feature>
<dbReference type="EMBL" id="FXTK01000023">
    <property type="protein sequence ID" value="SMO96001.1"/>
    <property type="molecule type" value="Genomic_DNA"/>
</dbReference>
<dbReference type="InterPro" id="IPR038299">
    <property type="entry name" value="DAO_C_sf"/>
</dbReference>
<dbReference type="AlphaFoldDB" id="A0A521FKH2"/>
<protein>
    <submittedName>
        <fullName evidence="2">C-terminal domain of alpha-glycerophosphate oxidase</fullName>
    </submittedName>
</protein>
<gene>
    <name evidence="2" type="ORF">SAMN06265221_12363</name>
</gene>
<sequence>SDATDLGRDFGAGLTEAELRWFTTHEFATTAEDVLWRRTKLGLRMTVAQRQAVQDWLAQRREAA</sequence>
<dbReference type="InterPro" id="IPR031656">
    <property type="entry name" value="DAO_C"/>
</dbReference>
<dbReference type="Pfam" id="PF16901">
    <property type="entry name" value="DAO_C"/>
    <property type="match status" value="1"/>
</dbReference>
<feature type="non-terminal residue" evidence="2">
    <location>
        <position position="1"/>
    </location>
</feature>
<name>A0A521FKH2_9RHOB</name>
<proteinExistence type="predicted"/>
<accession>A0A521FKH2</accession>
<dbReference type="Proteomes" id="UP000319014">
    <property type="component" value="Unassembled WGS sequence"/>
</dbReference>
<reference evidence="2 3" key="1">
    <citation type="submission" date="2017-05" db="EMBL/GenBank/DDBJ databases">
        <authorList>
            <person name="Varghese N."/>
            <person name="Submissions S."/>
        </authorList>
    </citation>
    <scope>NUCLEOTIDE SEQUENCE [LARGE SCALE GENOMIC DNA]</scope>
    <source>
        <strain evidence="2 3">DSM 100094</strain>
    </source>
</reference>
<evidence type="ECO:0000259" key="1">
    <source>
        <dbReference type="Pfam" id="PF16901"/>
    </source>
</evidence>